<dbReference type="EMBL" id="FWXS01000020">
    <property type="protein sequence ID" value="SMC92668.1"/>
    <property type="molecule type" value="Genomic_DNA"/>
</dbReference>
<evidence type="ECO:0000313" key="2">
    <source>
        <dbReference type="Proteomes" id="UP000192393"/>
    </source>
</evidence>
<gene>
    <name evidence="1" type="ORF">SAMN06296427_1202</name>
</gene>
<proteinExistence type="predicted"/>
<reference evidence="1 2" key="1">
    <citation type="submission" date="2017-04" db="EMBL/GenBank/DDBJ databases">
        <authorList>
            <person name="Afonso C.L."/>
            <person name="Miller P.J."/>
            <person name="Scott M.A."/>
            <person name="Spackman E."/>
            <person name="Goraichik I."/>
            <person name="Dimitrov K.M."/>
            <person name="Suarez D.L."/>
            <person name="Swayne D.E."/>
        </authorList>
    </citation>
    <scope>NUCLEOTIDE SEQUENCE [LARGE SCALE GENOMIC DNA]</scope>
    <source>
        <strain evidence="1 2">CGMCC 1.12708</strain>
    </source>
</reference>
<dbReference type="Proteomes" id="UP000192393">
    <property type="component" value="Unassembled WGS sequence"/>
</dbReference>
<dbReference type="RefSeq" id="WP_084019071.1">
    <property type="nucleotide sequence ID" value="NZ_FWXS01000020.1"/>
</dbReference>
<name>A0A1W2D6J5_9FLAO</name>
<organism evidence="1 2">
    <name type="scientific">Moheibacter sediminis</name>
    <dbReference type="NCBI Taxonomy" id="1434700"/>
    <lineage>
        <taxon>Bacteria</taxon>
        <taxon>Pseudomonadati</taxon>
        <taxon>Bacteroidota</taxon>
        <taxon>Flavobacteriia</taxon>
        <taxon>Flavobacteriales</taxon>
        <taxon>Weeksellaceae</taxon>
        <taxon>Moheibacter</taxon>
    </lineage>
</organism>
<keyword evidence="2" id="KW-1185">Reference proteome</keyword>
<sequence length="146" mass="17283">MIRIKHTVILIIIITFYNCASNIRKVKLPTNTYQITLDKDFEQEKLIGHHSDIIYFSNKQNQKIFISTGKYLEVNVNAEDYINNDIWNDFIVADTIVLEGIHNGLYWKQIKFKKERYWPSIGYEGVPKGKVPEFENYLKTFTCKKK</sequence>
<protein>
    <submittedName>
        <fullName evidence="1">Uncharacterized protein</fullName>
    </submittedName>
</protein>
<dbReference type="AlphaFoldDB" id="A0A1W2D6J5"/>
<accession>A0A1W2D6J5</accession>
<evidence type="ECO:0000313" key="1">
    <source>
        <dbReference type="EMBL" id="SMC92668.1"/>
    </source>
</evidence>